<accession>A0A974Y3J8</accession>
<keyword evidence="2" id="KW-1185">Reference proteome</keyword>
<dbReference type="EMBL" id="CP071518">
    <property type="protein sequence ID" value="QSX79875.1"/>
    <property type="molecule type" value="Genomic_DNA"/>
</dbReference>
<dbReference type="InterPro" id="IPR029024">
    <property type="entry name" value="TerB-like"/>
</dbReference>
<dbReference type="KEGG" id="lsf:I8J32_008640"/>
<protein>
    <recommendedName>
        <fullName evidence="3">Co-chaperone DjlA N-terminal domain-containing protein</fullName>
    </recommendedName>
</protein>
<proteinExistence type="predicted"/>
<evidence type="ECO:0000313" key="2">
    <source>
        <dbReference type="Proteomes" id="UP000639274"/>
    </source>
</evidence>
<dbReference type="AlphaFoldDB" id="A0A974Y3J8"/>
<dbReference type="SUPFAM" id="SSF158682">
    <property type="entry name" value="TerB-like"/>
    <property type="match status" value="1"/>
</dbReference>
<name>A0A974Y3J8_9GAMM</name>
<dbReference type="Proteomes" id="UP000639274">
    <property type="component" value="Chromosome"/>
</dbReference>
<evidence type="ECO:0008006" key="3">
    <source>
        <dbReference type="Google" id="ProtNLM"/>
    </source>
</evidence>
<reference evidence="1 2" key="1">
    <citation type="submission" date="2021-03" db="EMBL/GenBank/DDBJ databases">
        <title>Lysobacter sp. nov. isolated from soil of gangwondo yeongwol, south Korea.</title>
        <authorList>
            <person name="Kim K.R."/>
            <person name="Kim K.H."/>
            <person name="Jeon C.O."/>
        </authorList>
    </citation>
    <scope>NUCLEOTIDE SEQUENCE [LARGE SCALE GENOMIC DNA]</scope>
    <source>
        <strain evidence="1 2">R19</strain>
    </source>
</reference>
<sequence length="146" mass="15503">MNDLTPQQARIIAHGLYDLANTDGVHPAETMLVQEFYGAAQGEFGGAGDLSVLAATPFDIAQAAQVLDSIELRGVFVHSCVLLAYADGRYSAAERARVAAHAQALGLSAEQLATIEDGVSDHLMQQIARIENIDALGEVARELKQS</sequence>
<evidence type="ECO:0000313" key="1">
    <source>
        <dbReference type="EMBL" id="QSX79875.1"/>
    </source>
</evidence>
<organism evidence="1 2">
    <name type="scientific">Agrilutibacter solisilvae</name>
    <dbReference type="NCBI Taxonomy" id="2763317"/>
    <lineage>
        <taxon>Bacteria</taxon>
        <taxon>Pseudomonadati</taxon>
        <taxon>Pseudomonadota</taxon>
        <taxon>Gammaproteobacteria</taxon>
        <taxon>Lysobacterales</taxon>
        <taxon>Lysobacteraceae</taxon>
        <taxon>Agrilutibacter</taxon>
    </lineage>
</organism>
<gene>
    <name evidence="1" type="ORF">I8J32_008640</name>
</gene>
<dbReference type="Gene3D" id="1.10.3680.10">
    <property type="entry name" value="TerB-like"/>
    <property type="match status" value="1"/>
</dbReference>
<dbReference type="RefSeq" id="WP_200610872.1">
    <property type="nucleotide sequence ID" value="NZ_CP071518.1"/>
</dbReference>